<reference evidence="1 2" key="1">
    <citation type="submission" date="2018-03" db="EMBL/GenBank/DDBJ databases">
        <title>Rhodobacter veldkampii.</title>
        <authorList>
            <person name="Meyer T.E."/>
            <person name="Miller S."/>
            <person name="Lodha T."/>
            <person name="Gandham S."/>
            <person name="Chintalapati S."/>
            <person name="Chintalapati V.R."/>
        </authorList>
    </citation>
    <scope>NUCLEOTIDE SEQUENCE [LARGE SCALE GENOMIC DNA]</scope>
    <source>
        <strain evidence="1 2">DSM 11550</strain>
    </source>
</reference>
<dbReference type="InterPro" id="IPR036249">
    <property type="entry name" value="Thioredoxin-like_sf"/>
</dbReference>
<name>A0A2T4JHY8_9RHOB</name>
<accession>A0A2T4JHY8</accession>
<gene>
    <name evidence="1" type="ORF">C5F46_09010</name>
</gene>
<dbReference type="SUPFAM" id="SSF52833">
    <property type="entry name" value="Thioredoxin-like"/>
    <property type="match status" value="1"/>
</dbReference>
<dbReference type="Pfam" id="PF07845">
    <property type="entry name" value="DUF1636"/>
    <property type="match status" value="1"/>
</dbReference>
<organism evidence="1 2">
    <name type="scientific">Phaeovulum veldkampii DSM 11550</name>
    <dbReference type="NCBI Taxonomy" id="1185920"/>
    <lineage>
        <taxon>Bacteria</taxon>
        <taxon>Pseudomonadati</taxon>
        <taxon>Pseudomonadota</taxon>
        <taxon>Alphaproteobacteria</taxon>
        <taxon>Rhodobacterales</taxon>
        <taxon>Paracoccaceae</taxon>
        <taxon>Phaeovulum</taxon>
    </lineage>
</organism>
<dbReference type="CDD" id="cd02980">
    <property type="entry name" value="TRX_Fd_family"/>
    <property type="match status" value="1"/>
</dbReference>
<keyword evidence="2" id="KW-1185">Reference proteome</keyword>
<sequence>MATTLHVCTTCRAGEPPEEGRPVPGARLHAALTAAAPEGVRVMPVECLSACSQGCAVALSGAGRWSYVYGGLTEAHAPDILSGAARYAATADGLVPWRDRPEVFRKQSIARIPPQE</sequence>
<dbReference type="Proteomes" id="UP000241899">
    <property type="component" value="Unassembled WGS sequence"/>
</dbReference>
<dbReference type="RefSeq" id="WP_107325022.1">
    <property type="nucleotide sequence ID" value="NZ_NHSP01000030.1"/>
</dbReference>
<dbReference type="EMBL" id="PZKF01000017">
    <property type="protein sequence ID" value="PTE17506.1"/>
    <property type="molecule type" value="Genomic_DNA"/>
</dbReference>
<evidence type="ECO:0000313" key="1">
    <source>
        <dbReference type="EMBL" id="PTE17506.1"/>
    </source>
</evidence>
<dbReference type="AlphaFoldDB" id="A0A2T4JHY8"/>
<dbReference type="OrthoDB" id="424426at2"/>
<comment type="caution">
    <text evidence="1">The sequence shown here is derived from an EMBL/GenBank/DDBJ whole genome shotgun (WGS) entry which is preliminary data.</text>
</comment>
<dbReference type="InterPro" id="IPR012863">
    <property type="entry name" value="DUF1636"/>
</dbReference>
<evidence type="ECO:0000313" key="2">
    <source>
        <dbReference type="Proteomes" id="UP000241899"/>
    </source>
</evidence>
<proteinExistence type="predicted"/>
<protein>
    <submittedName>
        <fullName evidence="1">Metal-binding protein</fullName>
    </submittedName>
</protein>